<accession>A0A0C5VTY6</accession>
<dbReference type="KEGG" id="gsn:YC6258_01770"/>
<protein>
    <submittedName>
        <fullName evidence="5">Transcriptional regulator</fullName>
    </submittedName>
</protein>
<dbReference type="STRING" id="1445510.YC6258_01770"/>
<dbReference type="Proteomes" id="UP000032266">
    <property type="component" value="Chromosome"/>
</dbReference>
<dbReference type="AlphaFoldDB" id="A0A0C5VTY6"/>
<dbReference type="GO" id="GO:0003700">
    <property type="term" value="F:DNA-binding transcription factor activity"/>
    <property type="evidence" value="ECO:0007669"/>
    <property type="project" value="TreeGrafter"/>
</dbReference>
<keyword evidence="2" id="KW-0238">DNA-binding</keyword>
<dbReference type="Pfam" id="PF00356">
    <property type="entry name" value="LacI"/>
    <property type="match status" value="1"/>
</dbReference>
<evidence type="ECO:0000259" key="4">
    <source>
        <dbReference type="PROSITE" id="PS50932"/>
    </source>
</evidence>
<dbReference type="EMBL" id="CP007142">
    <property type="protein sequence ID" value="AJQ93814.1"/>
    <property type="molecule type" value="Genomic_DNA"/>
</dbReference>
<dbReference type="PANTHER" id="PTHR30146">
    <property type="entry name" value="LACI-RELATED TRANSCRIPTIONAL REPRESSOR"/>
    <property type="match status" value="1"/>
</dbReference>
<dbReference type="RefSeq" id="WP_044616486.1">
    <property type="nucleotide sequence ID" value="NZ_CP007142.1"/>
</dbReference>
<dbReference type="SMART" id="SM00354">
    <property type="entry name" value="HTH_LACI"/>
    <property type="match status" value="1"/>
</dbReference>
<dbReference type="CDD" id="cd01392">
    <property type="entry name" value="HTH_LacI"/>
    <property type="match status" value="1"/>
</dbReference>
<gene>
    <name evidence="5" type="ORF">YC6258_01770</name>
</gene>
<dbReference type="PANTHER" id="PTHR30146:SF109">
    <property type="entry name" value="HTH-TYPE TRANSCRIPTIONAL REGULATOR GALS"/>
    <property type="match status" value="1"/>
</dbReference>
<keyword evidence="3" id="KW-0804">Transcription</keyword>
<dbReference type="GO" id="GO:0000976">
    <property type="term" value="F:transcription cis-regulatory region binding"/>
    <property type="evidence" value="ECO:0007669"/>
    <property type="project" value="TreeGrafter"/>
</dbReference>
<dbReference type="InterPro" id="IPR046335">
    <property type="entry name" value="LacI/GalR-like_sensor"/>
</dbReference>
<dbReference type="InterPro" id="IPR028082">
    <property type="entry name" value="Peripla_BP_I"/>
</dbReference>
<evidence type="ECO:0000256" key="2">
    <source>
        <dbReference type="ARBA" id="ARBA00023125"/>
    </source>
</evidence>
<keyword evidence="6" id="KW-1185">Reference proteome</keyword>
<dbReference type="PROSITE" id="PS50932">
    <property type="entry name" value="HTH_LACI_2"/>
    <property type="match status" value="1"/>
</dbReference>
<dbReference type="InterPro" id="IPR010982">
    <property type="entry name" value="Lambda_DNA-bd_dom_sf"/>
</dbReference>
<name>A0A0C5VTY6_9GAMM</name>
<dbReference type="SUPFAM" id="SSF53822">
    <property type="entry name" value="Periplasmic binding protein-like I"/>
    <property type="match status" value="1"/>
</dbReference>
<organism evidence="5 6">
    <name type="scientific">Gynuella sunshinyii YC6258</name>
    <dbReference type="NCBI Taxonomy" id="1445510"/>
    <lineage>
        <taxon>Bacteria</taxon>
        <taxon>Pseudomonadati</taxon>
        <taxon>Pseudomonadota</taxon>
        <taxon>Gammaproteobacteria</taxon>
        <taxon>Oceanospirillales</taxon>
        <taxon>Saccharospirillaceae</taxon>
        <taxon>Gynuella</taxon>
    </lineage>
</organism>
<dbReference type="Pfam" id="PF13377">
    <property type="entry name" value="Peripla_BP_3"/>
    <property type="match status" value="1"/>
</dbReference>
<sequence length="334" mass="37123">MITIRDVSKYASVSVATVSRVINGSRWVSDETRKKVLAAMKELGYQPNSFARSLATNKSQTVGMVVGDLSGPFFGEMMQSAEQIVRMADKHLIITSSHGTVESESEAIEFLLQRRVDVLILHLDAMPDDKLIELCEQLRIPVVIVNRLVPTMEEQCISIDNELGGYIATKHLLEQGHRSIACIAGPIYKSDSRSRLNGYRRALMEAGVDYNEHLIVESDYTEEGGKAAVKELQERNLSYSAIFAHNDHMAIGAMGWLKSEGVSVPNDVSIIGYDDIIMARYVEPSLTSVIIPVSEFGRQAGLMALRLSGEQQDNVVLRFKPELVIRNSTCRYGR</sequence>
<dbReference type="InterPro" id="IPR000843">
    <property type="entry name" value="HTH_LacI"/>
</dbReference>
<dbReference type="HOGENOM" id="CLU_037628_6_1_6"/>
<dbReference type="Gene3D" id="1.10.260.40">
    <property type="entry name" value="lambda repressor-like DNA-binding domains"/>
    <property type="match status" value="1"/>
</dbReference>
<evidence type="ECO:0000313" key="5">
    <source>
        <dbReference type="EMBL" id="AJQ93814.1"/>
    </source>
</evidence>
<evidence type="ECO:0000313" key="6">
    <source>
        <dbReference type="Proteomes" id="UP000032266"/>
    </source>
</evidence>
<dbReference type="Gene3D" id="3.40.50.2300">
    <property type="match status" value="2"/>
</dbReference>
<evidence type="ECO:0000256" key="3">
    <source>
        <dbReference type="ARBA" id="ARBA00023163"/>
    </source>
</evidence>
<reference evidence="5 6" key="1">
    <citation type="submission" date="2014-01" db="EMBL/GenBank/DDBJ databases">
        <title>Full genme sequencing of cellulolytic bacterium Gynuella sunshinyii YC6258T gen. nov., sp. nov.</title>
        <authorList>
            <person name="Khan H."/>
            <person name="Chung E.J."/>
            <person name="Chung Y.R."/>
        </authorList>
    </citation>
    <scope>NUCLEOTIDE SEQUENCE [LARGE SCALE GENOMIC DNA]</scope>
    <source>
        <strain evidence="5 6">YC6258</strain>
    </source>
</reference>
<dbReference type="CDD" id="cd06270">
    <property type="entry name" value="PBP1_GalS-like"/>
    <property type="match status" value="1"/>
</dbReference>
<dbReference type="OrthoDB" id="6619319at2"/>
<dbReference type="PRINTS" id="PR00036">
    <property type="entry name" value="HTHLACI"/>
</dbReference>
<dbReference type="SUPFAM" id="SSF47413">
    <property type="entry name" value="lambda repressor-like DNA-binding domains"/>
    <property type="match status" value="1"/>
</dbReference>
<feature type="domain" description="HTH lacI-type" evidence="4">
    <location>
        <begin position="2"/>
        <end position="56"/>
    </location>
</feature>
<proteinExistence type="predicted"/>
<dbReference type="FunFam" id="1.10.260.40:FF:000002">
    <property type="entry name" value="HTH-type transcriptional repressor PurR"/>
    <property type="match status" value="1"/>
</dbReference>
<keyword evidence="1" id="KW-0805">Transcription regulation</keyword>
<evidence type="ECO:0000256" key="1">
    <source>
        <dbReference type="ARBA" id="ARBA00023015"/>
    </source>
</evidence>